<dbReference type="InterPro" id="IPR036388">
    <property type="entry name" value="WH-like_DNA-bd_sf"/>
</dbReference>
<comment type="caution">
    <text evidence="6">The sequence shown here is derived from an EMBL/GenBank/DDBJ whole genome shotgun (WGS) entry which is preliminary data.</text>
</comment>
<dbReference type="GO" id="GO:0005829">
    <property type="term" value="C:cytosol"/>
    <property type="evidence" value="ECO:0007669"/>
    <property type="project" value="TreeGrafter"/>
</dbReference>
<evidence type="ECO:0000256" key="2">
    <source>
        <dbReference type="ARBA" id="ARBA00023015"/>
    </source>
</evidence>
<name>A0A919XMR8_9BACL</name>
<organism evidence="6 7">
    <name type="scientific">Paenibacillus albilobatus</name>
    <dbReference type="NCBI Taxonomy" id="2716884"/>
    <lineage>
        <taxon>Bacteria</taxon>
        <taxon>Bacillati</taxon>
        <taxon>Bacillota</taxon>
        <taxon>Bacilli</taxon>
        <taxon>Bacillales</taxon>
        <taxon>Paenibacillaceae</taxon>
        <taxon>Paenibacillus</taxon>
    </lineage>
</organism>
<dbReference type="InterPro" id="IPR000847">
    <property type="entry name" value="LysR_HTH_N"/>
</dbReference>
<dbReference type="GO" id="GO:0003677">
    <property type="term" value="F:DNA binding"/>
    <property type="evidence" value="ECO:0007669"/>
    <property type="project" value="UniProtKB-KW"/>
</dbReference>
<proteinExistence type="inferred from homology"/>
<feature type="domain" description="HTH lysR-type" evidence="5">
    <location>
        <begin position="1"/>
        <end position="57"/>
    </location>
</feature>
<dbReference type="SUPFAM" id="SSF46785">
    <property type="entry name" value="Winged helix' DNA-binding domain"/>
    <property type="match status" value="1"/>
</dbReference>
<evidence type="ECO:0000313" key="6">
    <source>
        <dbReference type="EMBL" id="GIO34268.1"/>
    </source>
</evidence>
<dbReference type="RefSeq" id="WP_160044550.1">
    <property type="nucleotide sequence ID" value="NZ_BORQ01000009.1"/>
</dbReference>
<comment type="similarity">
    <text evidence="1">Belongs to the LysR transcriptional regulatory family.</text>
</comment>
<dbReference type="EMBL" id="BORQ01000009">
    <property type="protein sequence ID" value="GIO34268.1"/>
    <property type="molecule type" value="Genomic_DNA"/>
</dbReference>
<evidence type="ECO:0000313" key="7">
    <source>
        <dbReference type="Proteomes" id="UP000679779"/>
    </source>
</evidence>
<protein>
    <submittedName>
        <fullName evidence="6">HTH-type transcriptional regulator YtlI</fullName>
    </submittedName>
</protein>
<dbReference type="Pfam" id="PF00126">
    <property type="entry name" value="HTH_1"/>
    <property type="match status" value="1"/>
</dbReference>
<dbReference type="PANTHER" id="PTHR30419:SF25">
    <property type="entry name" value="HTH-TYPE TRANSCRIPTIONAL REGULATOR YTLI"/>
    <property type="match status" value="1"/>
</dbReference>
<dbReference type="Pfam" id="PF03466">
    <property type="entry name" value="LysR_substrate"/>
    <property type="match status" value="1"/>
</dbReference>
<dbReference type="GO" id="GO:0003700">
    <property type="term" value="F:DNA-binding transcription factor activity"/>
    <property type="evidence" value="ECO:0007669"/>
    <property type="project" value="InterPro"/>
</dbReference>
<keyword evidence="2" id="KW-0805">Transcription regulation</keyword>
<evidence type="ECO:0000256" key="1">
    <source>
        <dbReference type="ARBA" id="ARBA00009437"/>
    </source>
</evidence>
<evidence type="ECO:0000256" key="4">
    <source>
        <dbReference type="ARBA" id="ARBA00023163"/>
    </source>
</evidence>
<dbReference type="InterPro" id="IPR005119">
    <property type="entry name" value="LysR_subst-bd"/>
</dbReference>
<dbReference type="PROSITE" id="PS50931">
    <property type="entry name" value="HTH_LYSR"/>
    <property type="match status" value="1"/>
</dbReference>
<dbReference type="AlphaFoldDB" id="A0A919XMR8"/>
<dbReference type="CDD" id="cd05466">
    <property type="entry name" value="PBP2_LTTR_substrate"/>
    <property type="match status" value="1"/>
</dbReference>
<dbReference type="Gene3D" id="3.40.190.10">
    <property type="entry name" value="Periplasmic binding protein-like II"/>
    <property type="match status" value="2"/>
</dbReference>
<evidence type="ECO:0000256" key="3">
    <source>
        <dbReference type="ARBA" id="ARBA00023125"/>
    </source>
</evidence>
<dbReference type="Proteomes" id="UP000679779">
    <property type="component" value="Unassembled WGS sequence"/>
</dbReference>
<gene>
    <name evidence="6" type="primary">ytlI</name>
    <name evidence="6" type="ORF">J2TS6_54090</name>
</gene>
<keyword evidence="7" id="KW-1185">Reference proteome</keyword>
<dbReference type="InterPro" id="IPR036390">
    <property type="entry name" value="WH_DNA-bd_sf"/>
</dbReference>
<dbReference type="Gene3D" id="1.10.10.10">
    <property type="entry name" value="Winged helix-like DNA-binding domain superfamily/Winged helix DNA-binding domain"/>
    <property type="match status" value="1"/>
</dbReference>
<accession>A0A919XMR8</accession>
<dbReference type="SUPFAM" id="SSF53850">
    <property type="entry name" value="Periplasmic binding protein-like II"/>
    <property type="match status" value="1"/>
</dbReference>
<keyword evidence="3" id="KW-0238">DNA-binding</keyword>
<reference evidence="6" key="1">
    <citation type="submission" date="2021-03" db="EMBL/GenBank/DDBJ databases">
        <title>Antimicrobial resistance genes in bacteria isolated from Japanese honey, and their potential for conferring macrolide and lincosamide resistance in the American foulbrood pathogen Paenibacillus larvae.</title>
        <authorList>
            <person name="Okamoto M."/>
            <person name="Kumagai M."/>
            <person name="Kanamori H."/>
            <person name="Takamatsu D."/>
        </authorList>
    </citation>
    <scope>NUCLEOTIDE SEQUENCE</scope>
    <source>
        <strain evidence="6">J2TS6</strain>
    </source>
</reference>
<dbReference type="PANTHER" id="PTHR30419">
    <property type="entry name" value="HTH-TYPE TRANSCRIPTIONAL REGULATOR YBHD"/>
    <property type="match status" value="1"/>
</dbReference>
<dbReference type="FunFam" id="1.10.10.10:FF:000001">
    <property type="entry name" value="LysR family transcriptional regulator"/>
    <property type="match status" value="1"/>
</dbReference>
<sequence>MDLKSVKTFHRIVALGGFNRAAEELNYAQSTVTMQIQKLESELGMRLIERGKTFELTEAGRLFLEQSAPIVRDIEQLQDTMTGLALGETGHVRLGAVEPIASYRLPDILAGFFRDYPQIHVSVTIANSPTLCGQLQHGELDLAVCSPPLFGTELHFEPVLTERFVVLLPESHPLTSKDAIAIRDLRDHRLLITSADCPYRRKLEMLMQESGGHPPDTVEIGSMSALKYYVQSGIGAALVPLSVLCPEPDGTVVRPLQGDEVDLTCGLACKAAEYPPRLAAGKLYGQLKEGLAWSTAAPAVGAQP</sequence>
<dbReference type="InterPro" id="IPR050950">
    <property type="entry name" value="HTH-type_LysR_regulators"/>
</dbReference>
<dbReference type="PRINTS" id="PR00039">
    <property type="entry name" value="HTHLYSR"/>
</dbReference>
<keyword evidence="4" id="KW-0804">Transcription</keyword>
<evidence type="ECO:0000259" key="5">
    <source>
        <dbReference type="PROSITE" id="PS50931"/>
    </source>
</evidence>